<reference evidence="1 2" key="1">
    <citation type="journal article" date="2006" name="Nature">
        <title>Global trends of whole-genome duplications revealed by the ciliate Paramecium tetraurelia.</title>
        <authorList>
            <consortium name="Genoscope"/>
            <person name="Aury J.-M."/>
            <person name="Jaillon O."/>
            <person name="Duret L."/>
            <person name="Noel B."/>
            <person name="Jubin C."/>
            <person name="Porcel B.M."/>
            <person name="Segurens B."/>
            <person name="Daubin V."/>
            <person name="Anthouard V."/>
            <person name="Aiach N."/>
            <person name="Arnaiz O."/>
            <person name="Billaut A."/>
            <person name="Beisson J."/>
            <person name="Blanc I."/>
            <person name="Bouhouche K."/>
            <person name="Camara F."/>
            <person name="Duharcourt S."/>
            <person name="Guigo R."/>
            <person name="Gogendeau D."/>
            <person name="Katinka M."/>
            <person name="Keller A.-M."/>
            <person name="Kissmehl R."/>
            <person name="Klotz C."/>
            <person name="Koll F."/>
            <person name="Le Moue A."/>
            <person name="Lepere C."/>
            <person name="Malinsky S."/>
            <person name="Nowacki M."/>
            <person name="Nowak J.K."/>
            <person name="Plattner H."/>
            <person name="Poulain J."/>
            <person name="Ruiz F."/>
            <person name="Serrano V."/>
            <person name="Zagulski M."/>
            <person name="Dessen P."/>
            <person name="Betermier M."/>
            <person name="Weissenbach J."/>
            <person name="Scarpelli C."/>
            <person name="Schachter V."/>
            <person name="Sperling L."/>
            <person name="Meyer E."/>
            <person name="Cohen J."/>
            <person name="Wincker P."/>
        </authorList>
    </citation>
    <scope>NUCLEOTIDE SEQUENCE [LARGE SCALE GENOMIC DNA]</scope>
    <source>
        <strain evidence="1 2">Stock d4-2</strain>
    </source>
</reference>
<sequence>MQKDDNKYSKFSRNLKIYLIQTKLHQQLDVCRLTFDTSQSQSKRLLKIFLYILGTLIQQSMLNPNDYQQEEKDKGVTNISTNLHPIDINNYDYKSLNCEFDKILQFSNTLRLQLLTRVSY</sequence>
<dbReference type="HOGENOM" id="CLU_2054240_0_0_1"/>
<protein>
    <submittedName>
        <fullName evidence="1">Uncharacterized protein</fullName>
    </submittedName>
</protein>
<dbReference type="EMBL" id="CT868245">
    <property type="protein sequence ID" value="CAK76748.1"/>
    <property type="molecule type" value="Genomic_DNA"/>
</dbReference>
<accession>A0D131</accession>
<evidence type="ECO:0000313" key="2">
    <source>
        <dbReference type="Proteomes" id="UP000000600"/>
    </source>
</evidence>
<dbReference type="InParanoid" id="A0D131"/>
<dbReference type="AlphaFoldDB" id="A0D131"/>
<evidence type="ECO:0000313" key="1">
    <source>
        <dbReference type="EMBL" id="CAK76748.1"/>
    </source>
</evidence>
<dbReference type="GeneID" id="5029930"/>
<organism evidence="1 2">
    <name type="scientific">Paramecium tetraurelia</name>
    <dbReference type="NCBI Taxonomy" id="5888"/>
    <lineage>
        <taxon>Eukaryota</taxon>
        <taxon>Sar</taxon>
        <taxon>Alveolata</taxon>
        <taxon>Ciliophora</taxon>
        <taxon>Intramacronucleata</taxon>
        <taxon>Oligohymenophorea</taxon>
        <taxon>Peniculida</taxon>
        <taxon>Parameciidae</taxon>
        <taxon>Paramecium</taxon>
    </lineage>
</organism>
<proteinExistence type="predicted"/>
<gene>
    <name evidence="1" type="ORF">GSPATT00039163001</name>
</gene>
<dbReference type="Proteomes" id="UP000000600">
    <property type="component" value="Unassembled WGS sequence"/>
</dbReference>
<dbReference type="RefSeq" id="XP_001444145.1">
    <property type="nucleotide sequence ID" value="XM_001444108.1"/>
</dbReference>
<name>A0D131_PARTE</name>
<keyword evidence="2" id="KW-1185">Reference proteome</keyword>
<dbReference type="KEGG" id="ptm:GSPATT00039163001"/>